<evidence type="ECO:0000313" key="2">
    <source>
        <dbReference type="EMBL" id="KAB1442389.1"/>
    </source>
</evidence>
<dbReference type="Pfam" id="PF00814">
    <property type="entry name" value="TsaD"/>
    <property type="match status" value="1"/>
</dbReference>
<organism evidence="2 3">
    <name type="scientific">Pseudodesulfovibrio senegalensis</name>
    <dbReference type="NCBI Taxonomy" id="1721087"/>
    <lineage>
        <taxon>Bacteria</taxon>
        <taxon>Pseudomonadati</taxon>
        <taxon>Thermodesulfobacteriota</taxon>
        <taxon>Desulfovibrionia</taxon>
        <taxon>Desulfovibrionales</taxon>
        <taxon>Desulfovibrionaceae</taxon>
    </lineage>
</organism>
<gene>
    <name evidence="2" type="primary">tsaB</name>
    <name evidence="2" type="ORF">F8A88_08070</name>
</gene>
<keyword evidence="2" id="KW-0808">Transferase</keyword>
<sequence length="258" mass="27103">MTSADCSHDGTGLTLALNGCEERLQFVLGSESGTLLASRQWTVPGQSVRFLVPGIAETMESLGLPMKDISRIAAVRGPGSFTGMRLVLAAAMGLAAGHATPVAGLDYLPLLAAGPAPLLDGVVHVLTYARRGLVYMQSFDAPQALPQSAPRALGIAEACEAVAGGDPLACLLGSGLRKNPEQIAALTAHMPGLRILDTRWDNPTPEALLRAAQNAEAVPGDIEPLYLRASDAEDNLPQIAAKRGMDPKQAQKRLYKYS</sequence>
<dbReference type="AlphaFoldDB" id="A0A6N6N2X9"/>
<keyword evidence="3" id="KW-1185">Reference proteome</keyword>
<dbReference type="GO" id="GO:0002949">
    <property type="term" value="P:tRNA threonylcarbamoyladenosine modification"/>
    <property type="evidence" value="ECO:0007669"/>
    <property type="project" value="InterPro"/>
</dbReference>
<dbReference type="Proteomes" id="UP000438699">
    <property type="component" value="Unassembled WGS sequence"/>
</dbReference>
<dbReference type="RefSeq" id="WP_151150610.1">
    <property type="nucleotide sequence ID" value="NZ_WAIE01000002.1"/>
</dbReference>
<dbReference type="EMBL" id="WAIE01000002">
    <property type="protein sequence ID" value="KAB1442389.1"/>
    <property type="molecule type" value="Genomic_DNA"/>
</dbReference>
<evidence type="ECO:0000313" key="3">
    <source>
        <dbReference type="Proteomes" id="UP000438699"/>
    </source>
</evidence>
<dbReference type="Gene3D" id="3.30.420.40">
    <property type="match status" value="2"/>
</dbReference>
<feature type="domain" description="Gcp-like" evidence="1">
    <location>
        <begin position="51"/>
        <end position="137"/>
    </location>
</feature>
<protein>
    <submittedName>
        <fullName evidence="2">tRNA (Adenosine(37)-N6)-threonylcarbamoyltransferase complex dimerization subunit type 1 TsaB</fullName>
    </submittedName>
</protein>
<dbReference type="InterPro" id="IPR022496">
    <property type="entry name" value="T6A_TsaB"/>
</dbReference>
<dbReference type="InterPro" id="IPR043129">
    <property type="entry name" value="ATPase_NBD"/>
</dbReference>
<accession>A0A6N6N2X9</accession>
<dbReference type="SUPFAM" id="SSF53067">
    <property type="entry name" value="Actin-like ATPase domain"/>
    <property type="match status" value="1"/>
</dbReference>
<dbReference type="InterPro" id="IPR000905">
    <property type="entry name" value="Gcp-like_dom"/>
</dbReference>
<proteinExistence type="predicted"/>
<comment type="caution">
    <text evidence="2">The sequence shown here is derived from an EMBL/GenBank/DDBJ whole genome shotgun (WGS) entry which is preliminary data.</text>
</comment>
<dbReference type="OrthoDB" id="9809995at2"/>
<dbReference type="NCBIfam" id="TIGR03725">
    <property type="entry name" value="T6A_YeaZ"/>
    <property type="match status" value="1"/>
</dbReference>
<reference evidence="2 3" key="1">
    <citation type="journal article" date="2017" name="Int. J. Syst. Evol. Microbiol.">
        <title>Desulfovibrio senegalensis sp. nov., a mesophilic sulfate reducer isolated from marine sediment.</title>
        <authorList>
            <person name="Thioye A."/>
            <person name="Gam Z.B.A."/>
            <person name="Mbengue M."/>
            <person name="Cayol J.L."/>
            <person name="Joseph-Bartoli M."/>
            <person name="Toure-Kane C."/>
            <person name="Labat M."/>
        </authorList>
    </citation>
    <scope>NUCLEOTIDE SEQUENCE [LARGE SCALE GENOMIC DNA]</scope>
    <source>
        <strain evidence="2 3">DSM 101509</strain>
    </source>
</reference>
<name>A0A6N6N2X9_9BACT</name>
<dbReference type="GO" id="GO:0016740">
    <property type="term" value="F:transferase activity"/>
    <property type="evidence" value="ECO:0007669"/>
    <property type="project" value="UniProtKB-KW"/>
</dbReference>
<evidence type="ECO:0000259" key="1">
    <source>
        <dbReference type="Pfam" id="PF00814"/>
    </source>
</evidence>